<evidence type="ECO:0000256" key="8">
    <source>
        <dbReference type="ARBA" id="ARBA00023136"/>
    </source>
</evidence>
<name>A0A7V5U0Y8_9PROT</name>
<dbReference type="PANTHER" id="PTHR30071:SF1">
    <property type="entry name" value="CYTOCHROME B_B6 PROTEIN-RELATED"/>
    <property type="match status" value="1"/>
</dbReference>
<feature type="transmembrane region" description="Helical" evidence="9">
    <location>
        <begin position="20"/>
        <end position="40"/>
    </location>
</feature>
<protein>
    <recommendedName>
        <fullName evidence="4 9">Heme exporter protein C</fullName>
    </recommendedName>
    <alternativeName>
        <fullName evidence="9">Cytochrome c-type biogenesis protein</fullName>
    </alternativeName>
</protein>
<keyword evidence="8 9" id="KW-0472">Membrane</keyword>
<evidence type="ECO:0000256" key="4">
    <source>
        <dbReference type="ARBA" id="ARBA00016463"/>
    </source>
</evidence>
<keyword evidence="6 9" id="KW-0201">Cytochrome c-type biogenesis</keyword>
<dbReference type="InterPro" id="IPR045062">
    <property type="entry name" value="Cyt_c_biogenesis_CcsA/CcmC"/>
</dbReference>
<dbReference type="InterPro" id="IPR003557">
    <property type="entry name" value="Cyt_c_biogenesis_CcmC"/>
</dbReference>
<evidence type="ECO:0000256" key="1">
    <source>
        <dbReference type="ARBA" id="ARBA00002442"/>
    </source>
</evidence>
<feature type="transmembrane region" description="Helical" evidence="9">
    <location>
        <begin position="200"/>
        <end position="220"/>
    </location>
</feature>
<accession>A0A7V5U0Y8</accession>
<evidence type="ECO:0000256" key="2">
    <source>
        <dbReference type="ARBA" id="ARBA00004141"/>
    </source>
</evidence>
<feature type="transmembrane region" description="Helical" evidence="9">
    <location>
        <begin position="95"/>
        <end position="114"/>
    </location>
</feature>
<dbReference type="GO" id="GO:0020037">
    <property type="term" value="F:heme binding"/>
    <property type="evidence" value="ECO:0007669"/>
    <property type="project" value="InterPro"/>
</dbReference>
<dbReference type="EMBL" id="DROP01000112">
    <property type="protein sequence ID" value="HHI88633.1"/>
    <property type="molecule type" value="Genomic_DNA"/>
</dbReference>
<dbReference type="GO" id="GO:0017004">
    <property type="term" value="P:cytochrome complex assembly"/>
    <property type="evidence" value="ECO:0007669"/>
    <property type="project" value="UniProtKB-KW"/>
</dbReference>
<feature type="transmembrane region" description="Helical" evidence="9">
    <location>
        <begin position="126"/>
        <end position="144"/>
    </location>
</feature>
<organism evidence="11">
    <name type="scientific">Hellea balneolensis</name>
    <dbReference type="NCBI Taxonomy" id="287478"/>
    <lineage>
        <taxon>Bacteria</taxon>
        <taxon>Pseudomonadati</taxon>
        <taxon>Pseudomonadota</taxon>
        <taxon>Alphaproteobacteria</taxon>
        <taxon>Maricaulales</taxon>
        <taxon>Robiginitomaculaceae</taxon>
        <taxon>Hellea</taxon>
    </lineage>
</organism>
<keyword evidence="9" id="KW-1003">Cell membrane</keyword>
<keyword evidence="9" id="KW-0813">Transport</keyword>
<feature type="transmembrane region" description="Helical" evidence="9">
    <location>
        <begin position="156"/>
        <end position="180"/>
    </location>
</feature>
<comment type="similarity">
    <text evidence="3 9">Belongs to the CcmC/CycZ/HelC family.</text>
</comment>
<evidence type="ECO:0000313" key="11">
    <source>
        <dbReference type="EMBL" id="HHI88633.1"/>
    </source>
</evidence>
<feature type="transmembrane region" description="Helical" evidence="9">
    <location>
        <begin position="60"/>
        <end position="83"/>
    </location>
</feature>
<keyword evidence="5 9" id="KW-0812">Transmembrane</keyword>
<feature type="non-terminal residue" evidence="11">
    <location>
        <position position="233"/>
    </location>
</feature>
<keyword evidence="9" id="KW-0997">Cell inner membrane</keyword>
<evidence type="ECO:0000256" key="7">
    <source>
        <dbReference type="ARBA" id="ARBA00022989"/>
    </source>
</evidence>
<proteinExistence type="inferred from homology"/>
<comment type="caution">
    <text evidence="11">The sequence shown here is derived from an EMBL/GenBank/DDBJ whole genome shotgun (WGS) entry which is preliminary data.</text>
</comment>
<evidence type="ECO:0000259" key="10">
    <source>
        <dbReference type="Pfam" id="PF01578"/>
    </source>
</evidence>
<gene>
    <name evidence="9" type="primary">ccmC</name>
    <name evidence="11" type="ORF">ENK01_01650</name>
</gene>
<dbReference type="AlphaFoldDB" id="A0A7V5U0Y8"/>
<evidence type="ECO:0000256" key="6">
    <source>
        <dbReference type="ARBA" id="ARBA00022748"/>
    </source>
</evidence>
<dbReference type="InterPro" id="IPR002541">
    <property type="entry name" value="Cyt_c_assembly"/>
</dbReference>
<dbReference type="NCBIfam" id="TIGR01191">
    <property type="entry name" value="ccmC"/>
    <property type="match status" value="1"/>
</dbReference>
<dbReference type="PRINTS" id="PR01386">
    <property type="entry name" value="CCMCBIOGNSIS"/>
</dbReference>
<comment type="function">
    <text evidence="1 9">Required for the export of heme to the periplasm for the biogenesis of c-type cytochromes.</text>
</comment>
<dbReference type="Proteomes" id="UP000885806">
    <property type="component" value="Unassembled WGS sequence"/>
</dbReference>
<dbReference type="GO" id="GO:0015232">
    <property type="term" value="F:heme transmembrane transporter activity"/>
    <property type="evidence" value="ECO:0007669"/>
    <property type="project" value="InterPro"/>
</dbReference>
<sequence length="233" mass="25830">MDVLSFFANPKRFESLARILAPLLGVLALALILFGLWLGLYNSPEDYQQGHSVRIMYVHVPAVTAGMMAYAGMAVFSLIFYIWRHPLADELAKACALPGAALTGLGLITGALWGKTSWGTFWQWDGRLTSTLILFFLFLGYLAIRAGIEDQRRAARIAGLIAMVGSINLPIIKFSVDWWNSLHQTASFSLFGGNKLPPEMSWPLFTMMAGYVCFLGWVVLSRVRFSIASAKTR</sequence>
<comment type="subcellular location">
    <subcellularLocation>
        <location evidence="9">Cell inner membrane</location>
    </subcellularLocation>
    <subcellularLocation>
        <location evidence="2">Membrane</location>
        <topology evidence="2">Multi-pass membrane protein</topology>
    </subcellularLocation>
</comment>
<evidence type="ECO:0000256" key="3">
    <source>
        <dbReference type="ARBA" id="ARBA00005840"/>
    </source>
</evidence>
<evidence type="ECO:0000256" key="5">
    <source>
        <dbReference type="ARBA" id="ARBA00022692"/>
    </source>
</evidence>
<feature type="domain" description="Cytochrome c assembly protein" evidence="10">
    <location>
        <begin position="9"/>
        <end position="183"/>
    </location>
</feature>
<dbReference type="PANTHER" id="PTHR30071">
    <property type="entry name" value="HEME EXPORTER PROTEIN C"/>
    <property type="match status" value="1"/>
</dbReference>
<keyword evidence="7 9" id="KW-1133">Transmembrane helix</keyword>
<dbReference type="GO" id="GO:0005886">
    <property type="term" value="C:plasma membrane"/>
    <property type="evidence" value="ECO:0007669"/>
    <property type="project" value="UniProtKB-SubCell"/>
</dbReference>
<dbReference type="Pfam" id="PF01578">
    <property type="entry name" value="Cytochrom_C_asm"/>
    <property type="match status" value="1"/>
</dbReference>
<reference evidence="11" key="1">
    <citation type="journal article" date="2020" name="mSystems">
        <title>Genome- and Community-Level Interaction Insights into Carbon Utilization and Element Cycling Functions of Hydrothermarchaeota in Hydrothermal Sediment.</title>
        <authorList>
            <person name="Zhou Z."/>
            <person name="Liu Y."/>
            <person name="Xu W."/>
            <person name="Pan J."/>
            <person name="Luo Z.H."/>
            <person name="Li M."/>
        </authorList>
    </citation>
    <scope>NUCLEOTIDE SEQUENCE [LARGE SCALE GENOMIC DNA]</scope>
    <source>
        <strain evidence="11">HyVt-538</strain>
    </source>
</reference>
<evidence type="ECO:0000256" key="9">
    <source>
        <dbReference type="RuleBase" id="RU364092"/>
    </source>
</evidence>